<evidence type="ECO:0000313" key="3">
    <source>
        <dbReference type="Proteomes" id="UP000184420"/>
    </source>
</evidence>
<accession>A0A1M7ABJ0</accession>
<reference evidence="2 3" key="1">
    <citation type="submission" date="2016-11" db="EMBL/GenBank/DDBJ databases">
        <authorList>
            <person name="Jaros S."/>
            <person name="Januszkiewicz K."/>
            <person name="Wedrychowicz H."/>
        </authorList>
    </citation>
    <scope>NUCLEOTIDE SEQUENCE [LARGE SCALE GENOMIC DNA]</scope>
    <source>
        <strain evidence="2 3">DSM 27406</strain>
    </source>
</reference>
<dbReference type="EMBL" id="FRBL01000003">
    <property type="protein sequence ID" value="SHL39919.1"/>
    <property type="molecule type" value="Genomic_DNA"/>
</dbReference>
<dbReference type="InterPro" id="IPR007541">
    <property type="entry name" value="Uncharacterised_BSP"/>
</dbReference>
<sequence length="227" mass="25692">MKKILLAACCCLAIQRAVAADEISRDTIKRNGYTLIFVNKDDAFATAGTAIRERMISAFFQVYPKLAKTYNKATLKKVTFMIDPAYDGVAATDNGVVTYSPKWMLKTPTDLDVVTHEVMHIVQDYKQSVGPGWLTEGIADYARYRFGIDNAGARWALPDYKAGQHYTNSYRITARFLVWLEAHKKAGIVVKLNKSLYDHTYQDSIWQRETGSTLDELWTAYTKAPQL</sequence>
<dbReference type="OrthoDB" id="211588at2"/>
<dbReference type="RefSeq" id="WP_073079931.1">
    <property type="nucleotide sequence ID" value="NZ_FRBL01000003.1"/>
</dbReference>
<dbReference type="PANTHER" id="PTHR33321:SF12">
    <property type="entry name" value="PLANT BASIC SECRETORY PROTEIN (BSP) FAMILY PROTEIN"/>
    <property type="match status" value="1"/>
</dbReference>
<evidence type="ECO:0000313" key="2">
    <source>
        <dbReference type="EMBL" id="SHL39919.1"/>
    </source>
</evidence>
<dbReference type="PANTHER" id="PTHR33321">
    <property type="match status" value="1"/>
</dbReference>
<dbReference type="AlphaFoldDB" id="A0A1M7ABJ0"/>
<gene>
    <name evidence="2" type="ORF">SAMN05444266_103206</name>
</gene>
<dbReference type="Proteomes" id="UP000184420">
    <property type="component" value="Unassembled WGS sequence"/>
</dbReference>
<evidence type="ECO:0000256" key="1">
    <source>
        <dbReference type="SAM" id="SignalP"/>
    </source>
</evidence>
<keyword evidence="3" id="KW-1185">Reference proteome</keyword>
<dbReference type="STRING" id="1419482.SAMN05444266_103206"/>
<name>A0A1M7ABJ0_9BACT</name>
<dbReference type="Pfam" id="PF04450">
    <property type="entry name" value="BSP"/>
    <property type="match status" value="1"/>
</dbReference>
<keyword evidence="1" id="KW-0732">Signal</keyword>
<organism evidence="2 3">
    <name type="scientific">Chitinophaga jiangningensis</name>
    <dbReference type="NCBI Taxonomy" id="1419482"/>
    <lineage>
        <taxon>Bacteria</taxon>
        <taxon>Pseudomonadati</taxon>
        <taxon>Bacteroidota</taxon>
        <taxon>Chitinophagia</taxon>
        <taxon>Chitinophagales</taxon>
        <taxon>Chitinophagaceae</taxon>
        <taxon>Chitinophaga</taxon>
    </lineage>
</organism>
<proteinExistence type="predicted"/>
<protein>
    <submittedName>
        <fullName evidence="2">Peptidase</fullName>
    </submittedName>
</protein>
<feature type="chain" id="PRO_5012048302" evidence="1">
    <location>
        <begin position="20"/>
        <end position="227"/>
    </location>
</feature>
<feature type="signal peptide" evidence="1">
    <location>
        <begin position="1"/>
        <end position="19"/>
    </location>
</feature>